<sequence>MKHAARTALVLAGAGAGAAALRKLASPPSDARSGERWMAVTVNCPPTDVLPEGRPPRPLDEFGDALEITVRPAPGDRGTELAARLRGGVSPTETSLPSRLAGKDPRQEVRRALREAKSLLETGEVMQPDAPPTSREETVGGRLVGLASRRAGGEGVL</sequence>
<keyword evidence="3" id="KW-1185">Reference proteome</keyword>
<dbReference type="Gene3D" id="3.30.530.20">
    <property type="match status" value="1"/>
</dbReference>
<evidence type="ECO:0008006" key="4">
    <source>
        <dbReference type="Google" id="ProtNLM"/>
    </source>
</evidence>
<proteinExistence type="predicted"/>
<reference evidence="2 3" key="1">
    <citation type="journal article" date="2019" name="Int. J. Syst. Evol. Microbiol.">
        <title>The Global Catalogue of Microorganisms (GCM) 10K type strain sequencing project: providing services to taxonomists for standard genome sequencing and annotation.</title>
        <authorList>
            <consortium name="The Broad Institute Genomics Platform"/>
            <consortium name="The Broad Institute Genome Sequencing Center for Infectious Disease"/>
            <person name="Wu L."/>
            <person name="Ma J."/>
        </authorList>
    </citation>
    <scope>NUCLEOTIDE SEQUENCE [LARGE SCALE GENOMIC DNA]</scope>
    <source>
        <strain evidence="2 3">JCM 6921</strain>
    </source>
</reference>
<evidence type="ECO:0000313" key="2">
    <source>
        <dbReference type="EMBL" id="GAA2383072.1"/>
    </source>
</evidence>
<dbReference type="Proteomes" id="UP001500058">
    <property type="component" value="Unassembled WGS sequence"/>
</dbReference>
<feature type="compositionally biased region" description="Basic and acidic residues" evidence="1">
    <location>
        <begin position="101"/>
        <end position="118"/>
    </location>
</feature>
<name>A0ABN3HMF0_9ACTN</name>
<accession>A0ABN3HMF0</accession>
<feature type="region of interest" description="Disordered" evidence="1">
    <location>
        <begin position="87"/>
        <end position="157"/>
    </location>
</feature>
<dbReference type="InterPro" id="IPR023393">
    <property type="entry name" value="START-like_dom_sf"/>
</dbReference>
<dbReference type="RefSeq" id="WP_344628785.1">
    <property type="nucleotide sequence ID" value="NZ_BAAATJ010000001.1"/>
</dbReference>
<evidence type="ECO:0000313" key="3">
    <source>
        <dbReference type="Proteomes" id="UP001500058"/>
    </source>
</evidence>
<dbReference type="EMBL" id="BAAATJ010000001">
    <property type="protein sequence ID" value="GAA2383072.1"/>
    <property type="molecule type" value="Genomic_DNA"/>
</dbReference>
<protein>
    <recommendedName>
        <fullName evidence="4">Secreted protein</fullName>
    </recommendedName>
</protein>
<gene>
    <name evidence="2" type="ORF">GCM10010420_01350</name>
</gene>
<evidence type="ECO:0000256" key="1">
    <source>
        <dbReference type="SAM" id="MobiDB-lite"/>
    </source>
</evidence>
<comment type="caution">
    <text evidence="2">The sequence shown here is derived from an EMBL/GenBank/DDBJ whole genome shotgun (WGS) entry which is preliminary data.</text>
</comment>
<organism evidence="2 3">
    <name type="scientific">Streptomyces glaucosporus</name>
    <dbReference type="NCBI Taxonomy" id="284044"/>
    <lineage>
        <taxon>Bacteria</taxon>
        <taxon>Bacillati</taxon>
        <taxon>Actinomycetota</taxon>
        <taxon>Actinomycetes</taxon>
        <taxon>Kitasatosporales</taxon>
        <taxon>Streptomycetaceae</taxon>
        <taxon>Streptomyces</taxon>
    </lineage>
</organism>